<keyword evidence="3" id="KW-0808">Transferase</keyword>
<evidence type="ECO:0000259" key="16">
    <source>
        <dbReference type="PROSITE" id="PS51473"/>
    </source>
</evidence>
<dbReference type="SUPFAM" id="SSF56112">
    <property type="entry name" value="Protein kinase-like (PK-like)"/>
    <property type="match status" value="1"/>
</dbReference>
<keyword evidence="11" id="KW-0472">Membrane</keyword>
<keyword evidence="10" id="KW-1133">Transmembrane helix</keyword>
<evidence type="ECO:0000313" key="17">
    <source>
        <dbReference type="EMBL" id="KCW75397.1"/>
    </source>
</evidence>
<keyword evidence="9" id="KW-0067">ATP-binding</keyword>
<dbReference type="GO" id="GO:0009626">
    <property type="term" value="P:plant-type hypersensitive response"/>
    <property type="evidence" value="ECO:0000318"/>
    <property type="project" value="GO_Central"/>
</dbReference>
<feature type="chain" id="PRO_5001569532" description="Cysteine-rich receptor-like protein kinase 10" evidence="14">
    <location>
        <begin position="23"/>
        <end position="461"/>
    </location>
</feature>
<evidence type="ECO:0000256" key="1">
    <source>
        <dbReference type="ARBA" id="ARBA00004167"/>
    </source>
</evidence>
<dbReference type="CDD" id="cd23509">
    <property type="entry name" value="Gnk2-like"/>
    <property type="match status" value="2"/>
</dbReference>
<keyword evidence="4" id="KW-0812">Transmembrane</keyword>
<feature type="domain" description="Gnk2-homologous" evidence="16">
    <location>
        <begin position="31"/>
        <end position="136"/>
    </location>
</feature>
<accession>A0A059CAK2</accession>
<evidence type="ECO:0000256" key="5">
    <source>
        <dbReference type="ARBA" id="ARBA00022729"/>
    </source>
</evidence>
<dbReference type="GO" id="GO:0042742">
    <property type="term" value="P:defense response to bacterium"/>
    <property type="evidence" value="ECO:0000318"/>
    <property type="project" value="GO_Central"/>
</dbReference>
<evidence type="ECO:0000256" key="12">
    <source>
        <dbReference type="ARBA" id="ARBA00023170"/>
    </source>
</evidence>
<reference evidence="17" key="1">
    <citation type="submission" date="2013-07" db="EMBL/GenBank/DDBJ databases">
        <title>The genome of Eucalyptus grandis.</title>
        <authorList>
            <person name="Schmutz J."/>
            <person name="Hayes R."/>
            <person name="Myburg A."/>
            <person name="Tuskan G."/>
            <person name="Grattapaglia D."/>
            <person name="Rokhsar D.S."/>
        </authorList>
    </citation>
    <scope>NUCLEOTIDE SEQUENCE</scope>
    <source>
        <tissue evidence="17">Leaf extractions</tissue>
    </source>
</reference>
<dbReference type="EMBL" id="KK198757">
    <property type="protein sequence ID" value="KCW75397.1"/>
    <property type="molecule type" value="Genomic_DNA"/>
</dbReference>
<feature type="signal peptide" evidence="14">
    <location>
        <begin position="1"/>
        <end position="22"/>
    </location>
</feature>
<dbReference type="PROSITE" id="PS50011">
    <property type="entry name" value="PROTEIN_KINASE_DOM"/>
    <property type="match status" value="1"/>
</dbReference>
<dbReference type="InParanoid" id="A0A059CAK2"/>
<dbReference type="PROSITE" id="PS51473">
    <property type="entry name" value="GNK2"/>
    <property type="match status" value="2"/>
</dbReference>
<evidence type="ECO:0000256" key="10">
    <source>
        <dbReference type="ARBA" id="ARBA00022989"/>
    </source>
</evidence>
<evidence type="ECO:0000256" key="9">
    <source>
        <dbReference type="ARBA" id="ARBA00022840"/>
    </source>
</evidence>
<feature type="domain" description="Gnk2-homologous" evidence="16">
    <location>
        <begin position="142"/>
        <end position="246"/>
    </location>
</feature>
<dbReference type="Gramene" id="KCW75397">
    <property type="protein sequence ID" value="KCW75397"/>
    <property type="gene ID" value="EUGRSUZ_E04151"/>
</dbReference>
<evidence type="ECO:0000256" key="13">
    <source>
        <dbReference type="ARBA" id="ARBA00023180"/>
    </source>
</evidence>
<keyword evidence="5 14" id="KW-0732">Signal</keyword>
<protein>
    <recommendedName>
        <fullName evidence="18">Cysteine-rich receptor-like protein kinase 10</fullName>
    </recommendedName>
</protein>
<dbReference type="InterPro" id="IPR002902">
    <property type="entry name" value="GNK2"/>
</dbReference>
<gene>
    <name evidence="17" type="ORF">EUGRSUZ_E04151</name>
</gene>
<name>A0A059CAK2_EUCGR</name>
<dbReference type="InterPro" id="IPR011009">
    <property type="entry name" value="Kinase-like_dom_sf"/>
</dbReference>
<organism evidence="17">
    <name type="scientific">Eucalyptus grandis</name>
    <name type="common">Flooded gum</name>
    <dbReference type="NCBI Taxonomy" id="71139"/>
    <lineage>
        <taxon>Eukaryota</taxon>
        <taxon>Viridiplantae</taxon>
        <taxon>Streptophyta</taxon>
        <taxon>Embryophyta</taxon>
        <taxon>Tracheophyta</taxon>
        <taxon>Spermatophyta</taxon>
        <taxon>Magnoliopsida</taxon>
        <taxon>eudicotyledons</taxon>
        <taxon>Gunneridae</taxon>
        <taxon>Pentapetalae</taxon>
        <taxon>rosids</taxon>
        <taxon>malvids</taxon>
        <taxon>Myrtales</taxon>
        <taxon>Myrtaceae</taxon>
        <taxon>Myrtoideae</taxon>
        <taxon>Eucalypteae</taxon>
        <taxon>Eucalyptus</taxon>
    </lineage>
</organism>
<dbReference type="GO" id="GO:0004674">
    <property type="term" value="F:protein serine/threonine kinase activity"/>
    <property type="evidence" value="ECO:0000318"/>
    <property type="project" value="GO_Central"/>
</dbReference>
<sequence>MSRIRFFISLALFLFHNFLSNSSRTTEAAPTYQWHDCPDTSLFASNSTYRSNLNALLSSLSSAATNNSNGFANATAGKDALDRAYGLFLCRGDVSTATCGECVATATKDILQRCPDRRSSLIWYDECTLRYSDQSIYSVMETVPLETIPDTGDVAELDRFVHLLGEAMNVAAGRASGSESGKKFAVVEASFTSSQKLYTLAQCSSDLKGSDCNTCLRAVIANLPQGKRGGRSFTPTCTVRFELFPFYNTSAVTAAALFPSSPPAPVKGSEDPDKRRQLDWSRRYKIVSGVARGMLYLHEDSRFRIIHRDLKPSNILLDSDMNSKISDFGMTRIFGVDQTRAKTNHIVGTFGYLSPEYAMRGQISAKSDVYSFGVLILEIISGKKNSCFSQSDGGENLASYAWKHWRAGTLLEVLDPLISNAYSIDEVVGCLHIGLLGVQEDPADRPMSRPIFSGVNHLKFG</sequence>
<dbReference type="PANTHER" id="PTHR27002">
    <property type="entry name" value="RECEPTOR-LIKE SERINE/THREONINE-PROTEIN KINASE SD1-8"/>
    <property type="match status" value="1"/>
</dbReference>
<dbReference type="Pfam" id="PF00069">
    <property type="entry name" value="Pkinase"/>
    <property type="match status" value="1"/>
</dbReference>
<proteinExistence type="predicted"/>
<evidence type="ECO:0000256" key="2">
    <source>
        <dbReference type="ARBA" id="ARBA00022527"/>
    </source>
</evidence>
<evidence type="ECO:0000256" key="3">
    <source>
        <dbReference type="ARBA" id="ARBA00022679"/>
    </source>
</evidence>
<comment type="subcellular location">
    <subcellularLocation>
        <location evidence="1">Membrane</location>
        <topology evidence="1">Single-pass membrane protein</topology>
    </subcellularLocation>
</comment>
<keyword evidence="12" id="KW-0675">Receptor</keyword>
<dbReference type="FunCoup" id="A0A059CAK2">
    <property type="interactions" value="339"/>
</dbReference>
<dbReference type="PROSITE" id="PS00108">
    <property type="entry name" value="PROTEIN_KINASE_ST"/>
    <property type="match status" value="1"/>
</dbReference>
<dbReference type="GO" id="GO:0005524">
    <property type="term" value="F:ATP binding"/>
    <property type="evidence" value="ECO:0007669"/>
    <property type="project" value="UniProtKB-KW"/>
</dbReference>
<dbReference type="FunFam" id="1.10.510.10:FF:000129">
    <property type="entry name" value="cysteine-rich receptor-like protein kinase 10"/>
    <property type="match status" value="1"/>
</dbReference>
<evidence type="ECO:0000259" key="15">
    <source>
        <dbReference type="PROSITE" id="PS50011"/>
    </source>
</evidence>
<dbReference type="InterPro" id="IPR038408">
    <property type="entry name" value="GNK2_sf"/>
</dbReference>
<evidence type="ECO:0000256" key="8">
    <source>
        <dbReference type="ARBA" id="ARBA00022777"/>
    </source>
</evidence>
<feature type="domain" description="Protein kinase" evidence="15">
    <location>
        <begin position="158"/>
        <end position="460"/>
    </location>
</feature>
<dbReference type="InterPro" id="IPR000719">
    <property type="entry name" value="Prot_kinase_dom"/>
</dbReference>
<keyword evidence="13" id="KW-0325">Glycoprotein</keyword>
<dbReference type="Pfam" id="PF01657">
    <property type="entry name" value="Stress-antifung"/>
    <property type="match status" value="2"/>
</dbReference>
<evidence type="ECO:0000256" key="7">
    <source>
        <dbReference type="ARBA" id="ARBA00022741"/>
    </source>
</evidence>
<evidence type="ECO:0000256" key="14">
    <source>
        <dbReference type="SAM" id="SignalP"/>
    </source>
</evidence>
<dbReference type="SMART" id="SM00220">
    <property type="entry name" value="S_TKc"/>
    <property type="match status" value="1"/>
</dbReference>
<dbReference type="GO" id="GO:0005886">
    <property type="term" value="C:plasma membrane"/>
    <property type="evidence" value="ECO:0000318"/>
    <property type="project" value="GO_Central"/>
</dbReference>
<keyword evidence="8" id="KW-0418">Kinase</keyword>
<dbReference type="GO" id="GO:0007165">
    <property type="term" value="P:signal transduction"/>
    <property type="evidence" value="ECO:0000318"/>
    <property type="project" value="GO_Central"/>
</dbReference>
<evidence type="ECO:0000256" key="6">
    <source>
        <dbReference type="ARBA" id="ARBA00022737"/>
    </source>
</evidence>
<dbReference type="AlphaFoldDB" id="A0A059CAK2"/>
<evidence type="ECO:0008006" key="18">
    <source>
        <dbReference type="Google" id="ProtNLM"/>
    </source>
</evidence>
<evidence type="ECO:0000256" key="4">
    <source>
        <dbReference type="ARBA" id="ARBA00022692"/>
    </source>
</evidence>
<dbReference type="FunFam" id="3.30.430.20:FF:000003">
    <property type="entry name" value="Cysteine-rich RLK (RECEPTOR-like protein kinase) 10"/>
    <property type="match status" value="1"/>
</dbReference>
<dbReference type="Gene3D" id="1.10.510.10">
    <property type="entry name" value="Transferase(Phosphotransferase) domain 1"/>
    <property type="match status" value="1"/>
</dbReference>
<keyword evidence="6" id="KW-0677">Repeat</keyword>
<keyword evidence="2" id="KW-0723">Serine/threonine-protein kinase</keyword>
<keyword evidence="7" id="KW-0547">Nucleotide-binding</keyword>
<dbReference type="InterPro" id="IPR008271">
    <property type="entry name" value="Ser/Thr_kinase_AS"/>
</dbReference>
<evidence type="ECO:0000256" key="11">
    <source>
        <dbReference type="ARBA" id="ARBA00023136"/>
    </source>
</evidence>
<dbReference type="PANTHER" id="PTHR27002:SF1050">
    <property type="entry name" value="CYSTEINE-RICH RECEPTOR-LIKE PROTEIN KINASE 5"/>
    <property type="match status" value="1"/>
</dbReference>
<dbReference type="Gene3D" id="3.30.430.20">
    <property type="entry name" value="Gnk2 domain, C-X8-C-X2-C motif"/>
    <property type="match status" value="2"/>
</dbReference>